<name>A0A059F4S9_9MICR</name>
<dbReference type="Proteomes" id="UP000030655">
    <property type="component" value="Unassembled WGS sequence"/>
</dbReference>
<organism evidence="2 3">
    <name type="scientific">Anncaliia algerae PRA339</name>
    <dbReference type="NCBI Taxonomy" id="1288291"/>
    <lineage>
        <taxon>Eukaryota</taxon>
        <taxon>Fungi</taxon>
        <taxon>Fungi incertae sedis</taxon>
        <taxon>Microsporidia</taxon>
        <taxon>Tubulinosematoidea</taxon>
        <taxon>Tubulinosematidae</taxon>
        <taxon>Anncaliia</taxon>
    </lineage>
</organism>
<accession>A0A059F4S9</accession>
<sequence>MNSTCDSSVTFQRSLDKYNTSTTTPSHSTTNSITVEYTLLNTDLTLKRTIFPLNSLHFDLFNWVSHFRETVKLCRWEETTAVEVLKSLLPLDLLQATQQRKTCDTILEELLRMKYPERDSYFYQEKLNKLKQKNHIFINDYYNQITETVKRIAITQNLSEKEQTRKINETFMHGLDQECRLKFIEEGVSSIQTILQRINEAENFIIQLSSKSKTNEEPKTRTSQHSKATKFCRYHRTSTHSNEECIAQKKQIPKLFQTKETRK</sequence>
<dbReference type="VEuPathDB" id="MicrosporidiaDB:H312_00614"/>
<feature type="region of interest" description="Disordered" evidence="1">
    <location>
        <begin position="212"/>
        <end position="231"/>
    </location>
</feature>
<evidence type="ECO:0000256" key="1">
    <source>
        <dbReference type="SAM" id="MobiDB-lite"/>
    </source>
</evidence>
<protein>
    <recommendedName>
        <fullName evidence="4">Retrotransposon gag domain-containing protein</fullName>
    </recommendedName>
</protein>
<proteinExistence type="predicted"/>
<feature type="compositionally biased region" description="Basic residues" evidence="1">
    <location>
        <begin position="222"/>
        <end position="231"/>
    </location>
</feature>
<dbReference type="OrthoDB" id="2196092at2759"/>
<dbReference type="HOGENOM" id="CLU_1057584_0_0_1"/>
<evidence type="ECO:0000313" key="2">
    <source>
        <dbReference type="EMBL" id="KCZ81971.1"/>
    </source>
</evidence>
<dbReference type="AlphaFoldDB" id="A0A059F4S9"/>
<evidence type="ECO:0008006" key="4">
    <source>
        <dbReference type="Google" id="ProtNLM"/>
    </source>
</evidence>
<reference evidence="3" key="1">
    <citation type="submission" date="2013-02" db="EMBL/GenBank/DDBJ databases">
        <authorList>
            <consortium name="The Broad Institute Genome Sequencing Platform"/>
            <person name="Cuomo C."/>
            <person name="Becnel J."/>
            <person name="Sanscrainte N."/>
            <person name="Walker B."/>
            <person name="Young S.K."/>
            <person name="Zeng Q."/>
            <person name="Gargeya S."/>
            <person name="Fitzgerald M."/>
            <person name="Haas B."/>
            <person name="Abouelleil A."/>
            <person name="Alvarado L."/>
            <person name="Arachchi H.M."/>
            <person name="Berlin A.M."/>
            <person name="Chapman S.B."/>
            <person name="Dewar J."/>
            <person name="Goldberg J."/>
            <person name="Griggs A."/>
            <person name="Gujja S."/>
            <person name="Hansen M."/>
            <person name="Howarth C."/>
            <person name="Imamovic A."/>
            <person name="Larimer J."/>
            <person name="McCowan C."/>
            <person name="Murphy C."/>
            <person name="Neiman D."/>
            <person name="Pearson M."/>
            <person name="Priest M."/>
            <person name="Roberts A."/>
            <person name="Saif S."/>
            <person name="Shea T."/>
            <person name="Sisk P."/>
            <person name="Sykes S."/>
            <person name="Wortman J."/>
            <person name="Nusbaum C."/>
            <person name="Birren B."/>
        </authorList>
    </citation>
    <scope>NUCLEOTIDE SEQUENCE [LARGE SCALE GENOMIC DNA]</scope>
    <source>
        <strain evidence="3">PRA339</strain>
    </source>
</reference>
<reference evidence="2 3" key="2">
    <citation type="submission" date="2014-03" db="EMBL/GenBank/DDBJ databases">
        <title>The Genome Sequence of Anncaliia algerae insect isolate PRA339.</title>
        <authorList>
            <consortium name="The Broad Institute Genome Sequencing Platform"/>
            <consortium name="The Broad Institute Genome Sequencing Center for Infectious Disease"/>
            <person name="Cuomo C."/>
            <person name="Becnel J."/>
            <person name="Sanscrainte N."/>
            <person name="Walker B."/>
            <person name="Young S.K."/>
            <person name="Zeng Q."/>
            <person name="Gargeya S."/>
            <person name="Fitzgerald M."/>
            <person name="Haas B."/>
            <person name="Abouelleil A."/>
            <person name="Alvarado L."/>
            <person name="Arachchi H.M."/>
            <person name="Berlin A.M."/>
            <person name="Chapman S.B."/>
            <person name="Dewar J."/>
            <person name="Goldberg J."/>
            <person name="Griggs A."/>
            <person name="Gujja S."/>
            <person name="Hansen M."/>
            <person name="Howarth C."/>
            <person name="Imamovic A."/>
            <person name="Larimer J."/>
            <person name="McCowan C."/>
            <person name="Murphy C."/>
            <person name="Neiman D."/>
            <person name="Pearson M."/>
            <person name="Priest M."/>
            <person name="Roberts A."/>
            <person name="Saif S."/>
            <person name="Shea T."/>
            <person name="Sisk P."/>
            <person name="Sykes S."/>
            <person name="Wortman J."/>
            <person name="Nusbaum C."/>
            <person name="Birren B."/>
        </authorList>
    </citation>
    <scope>NUCLEOTIDE SEQUENCE [LARGE SCALE GENOMIC DNA]</scope>
    <source>
        <strain evidence="2 3">PRA339</strain>
    </source>
</reference>
<dbReference type="EMBL" id="KK365134">
    <property type="protein sequence ID" value="KCZ81971.1"/>
    <property type="molecule type" value="Genomic_DNA"/>
</dbReference>
<evidence type="ECO:0000313" key="3">
    <source>
        <dbReference type="Proteomes" id="UP000030655"/>
    </source>
</evidence>
<keyword evidence="3" id="KW-1185">Reference proteome</keyword>
<gene>
    <name evidence="2" type="ORF">H312_00614</name>
</gene>